<dbReference type="RefSeq" id="WP_117357688.1">
    <property type="nucleotide sequence ID" value="NZ_QURH01000224.1"/>
</dbReference>
<dbReference type="AlphaFoldDB" id="A0A372JMI7"/>
<sequence length="93" mass="10294">MNLDFSAEPAFSWYVVLMAVSGIAMLVAAATGLGSTARDRIIYAVVGLGMSGYAFYLLFIFSGGTYHMFFFVFLLPIVLLFQAVGAFFRRRRS</sequence>
<name>A0A372JMI7_9ACTN</name>
<evidence type="ECO:0000313" key="3">
    <source>
        <dbReference type="Proteomes" id="UP000261811"/>
    </source>
</evidence>
<evidence type="ECO:0000256" key="1">
    <source>
        <dbReference type="SAM" id="Phobius"/>
    </source>
</evidence>
<feature type="transmembrane region" description="Helical" evidence="1">
    <location>
        <begin position="41"/>
        <end position="62"/>
    </location>
</feature>
<feature type="transmembrane region" description="Helical" evidence="1">
    <location>
        <begin position="68"/>
        <end position="88"/>
    </location>
</feature>
<keyword evidence="1" id="KW-0472">Membrane</keyword>
<keyword evidence="1" id="KW-1133">Transmembrane helix</keyword>
<reference evidence="2 3" key="1">
    <citation type="submission" date="2018-08" db="EMBL/GenBank/DDBJ databases">
        <title>Actinomadura jelena sp. nov., a novel Actinomycete isolated from soil in Chad.</title>
        <authorList>
            <person name="Shi L."/>
        </authorList>
    </citation>
    <scope>NUCLEOTIDE SEQUENCE [LARGE SCALE GENOMIC DNA]</scope>
    <source>
        <strain evidence="2 3">NEAU-G17</strain>
    </source>
</reference>
<dbReference type="EMBL" id="QURH01000224">
    <property type="protein sequence ID" value="RFU41241.1"/>
    <property type="molecule type" value="Genomic_DNA"/>
</dbReference>
<protein>
    <submittedName>
        <fullName evidence="2">Uncharacterized protein</fullName>
    </submittedName>
</protein>
<evidence type="ECO:0000313" key="2">
    <source>
        <dbReference type="EMBL" id="RFU41241.1"/>
    </source>
</evidence>
<accession>A0A372JMI7</accession>
<feature type="transmembrane region" description="Helical" evidence="1">
    <location>
        <begin position="12"/>
        <end position="34"/>
    </location>
</feature>
<keyword evidence="3" id="KW-1185">Reference proteome</keyword>
<dbReference type="Proteomes" id="UP000261811">
    <property type="component" value="Unassembled WGS sequence"/>
</dbReference>
<dbReference type="OrthoDB" id="4466486at2"/>
<comment type="caution">
    <text evidence="2">The sequence shown here is derived from an EMBL/GenBank/DDBJ whole genome shotgun (WGS) entry which is preliminary data.</text>
</comment>
<keyword evidence="1" id="KW-0812">Transmembrane</keyword>
<gene>
    <name evidence="2" type="ORF">DZF91_12745</name>
</gene>
<proteinExistence type="predicted"/>
<organism evidence="2 3">
    <name type="scientific">Actinomadura logoneensis</name>
    <dbReference type="NCBI Taxonomy" id="2293572"/>
    <lineage>
        <taxon>Bacteria</taxon>
        <taxon>Bacillati</taxon>
        <taxon>Actinomycetota</taxon>
        <taxon>Actinomycetes</taxon>
        <taxon>Streptosporangiales</taxon>
        <taxon>Thermomonosporaceae</taxon>
        <taxon>Actinomadura</taxon>
    </lineage>
</organism>